<organism evidence="2 3">
    <name type="scientific">Sphingobacterium bambusae</name>
    <dbReference type="NCBI Taxonomy" id="662858"/>
    <lineage>
        <taxon>Bacteria</taxon>
        <taxon>Pseudomonadati</taxon>
        <taxon>Bacteroidota</taxon>
        <taxon>Sphingobacteriia</taxon>
        <taxon>Sphingobacteriales</taxon>
        <taxon>Sphingobacteriaceae</taxon>
        <taxon>Sphingobacterium</taxon>
    </lineage>
</organism>
<comment type="caution">
    <text evidence="2">The sequence shown here is derived from an EMBL/GenBank/DDBJ whole genome shotgun (WGS) entry which is preliminary data.</text>
</comment>
<dbReference type="Proteomes" id="UP001597525">
    <property type="component" value="Unassembled WGS sequence"/>
</dbReference>
<dbReference type="Pfam" id="PF02321">
    <property type="entry name" value="OEP"/>
    <property type="match status" value="2"/>
</dbReference>
<name>A0ABW6BDE1_9SPHI</name>
<sequence length="350" mass="38617">MASQFTGQTYMMDYTSSLNLSWEVDIWGKIKGQQQESLIDLLKTEEAVHAVKTRLVSEVVTGYYNLLMLDKQLSVSRENLLFADSTLLILKKQHALGLASLVAVQQQEMSTDQLQKSIPEIERAIHVQENALSVLAGNYPGKVERQQGLDQVIVPEGLETGVPANLLSYRPDVRSRELDLRRSLASIHIARVSMYPVLNITAQGGLNALMAENWFNIPGSLFGTAAGAIAQPLLNGRQLKTRFKQAEISGEQAALHFRQSVLSAAAEVSDALIQIKKIEEQEVVSERMVQRAADLVDNSLKLYTYSEATYLEVIVAHTAKLQAELDLAAVKAQKLNAIATLYRSLGGGWL</sequence>
<reference evidence="3" key="1">
    <citation type="journal article" date="2019" name="Int. J. Syst. Evol. Microbiol.">
        <title>The Global Catalogue of Microorganisms (GCM) 10K type strain sequencing project: providing services to taxonomists for standard genome sequencing and annotation.</title>
        <authorList>
            <consortium name="The Broad Institute Genomics Platform"/>
            <consortium name="The Broad Institute Genome Sequencing Center for Infectious Disease"/>
            <person name="Wu L."/>
            <person name="Ma J."/>
        </authorList>
    </citation>
    <scope>NUCLEOTIDE SEQUENCE [LARGE SCALE GENOMIC DNA]</scope>
    <source>
        <strain evidence="3">KCTC 22814</strain>
    </source>
</reference>
<protein>
    <submittedName>
        <fullName evidence="2">TolC family protein</fullName>
    </submittedName>
</protein>
<keyword evidence="3" id="KW-1185">Reference proteome</keyword>
<dbReference type="PANTHER" id="PTHR30203">
    <property type="entry name" value="OUTER MEMBRANE CATION EFFLUX PROTEIN"/>
    <property type="match status" value="1"/>
</dbReference>
<proteinExistence type="inferred from homology"/>
<dbReference type="SUPFAM" id="SSF56954">
    <property type="entry name" value="Outer membrane efflux proteins (OEP)"/>
    <property type="match status" value="1"/>
</dbReference>
<gene>
    <name evidence="2" type="ORF">ACFS7Y_03905</name>
</gene>
<evidence type="ECO:0000256" key="1">
    <source>
        <dbReference type="ARBA" id="ARBA00007613"/>
    </source>
</evidence>
<evidence type="ECO:0000313" key="3">
    <source>
        <dbReference type="Proteomes" id="UP001597525"/>
    </source>
</evidence>
<dbReference type="Gene3D" id="2.20.200.10">
    <property type="entry name" value="Outer membrane efflux proteins (OEP)"/>
    <property type="match status" value="1"/>
</dbReference>
<dbReference type="InterPro" id="IPR003423">
    <property type="entry name" value="OMP_efflux"/>
</dbReference>
<dbReference type="RefSeq" id="WP_320184298.1">
    <property type="nucleotide sequence ID" value="NZ_CP138332.1"/>
</dbReference>
<evidence type="ECO:0000313" key="2">
    <source>
        <dbReference type="EMBL" id="MFD2966514.1"/>
    </source>
</evidence>
<dbReference type="PANTHER" id="PTHR30203:SF33">
    <property type="entry name" value="BLR4455 PROTEIN"/>
    <property type="match status" value="1"/>
</dbReference>
<dbReference type="Gene3D" id="1.20.1600.10">
    <property type="entry name" value="Outer membrane efflux proteins (OEP)"/>
    <property type="match status" value="1"/>
</dbReference>
<dbReference type="InterPro" id="IPR010131">
    <property type="entry name" value="MdtP/NodT-like"/>
</dbReference>
<comment type="similarity">
    <text evidence="1">Belongs to the outer membrane factor (OMF) (TC 1.B.17) family.</text>
</comment>
<accession>A0ABW6BDE1</accession>
<dbReference type="EMBL" id="JBHUPB010000003">
    <property type="protein sequence ID" value="MFD2966514.1"/>
    <property type="molecule type" value="Genomic_DNA"/>
</dbReference>